<evidence type="ECO:0000313" key="11">
    <source>
        <dbReference type="EMBL" id="MFK7161699.1"/>
    </source>
</evidence>
<keyword evidence="7 9" id="KW-0460">Magnesium</keyword>
<dbReference type="InterPro" id="IPR006390">
    <property type="entry name" value="DHP_synth_dom"/>
</dbReference>
<dbReference type="EC" id="2.5.1.15" evidence="4 9"/>
<keyword evidence="8 9" id="KW-0289">Folate biosynthesis</keyword>
<comment type="similarity">
    <text evidence="9">Belongs to the DHPS family.</text>
</comment>
<evidence type="ECO:0000259" key="10">
    <source>
        <dbReference type="PROSITE" id="PS50972"/>
    </source>
</evidence>
<comment type="cofactor">
    <cofactor evidence="2 9">
        <name>Mg(2+)</name>
        <dbReference type="ChEBI" id="CHEBI:18420"/>
    </cofactor>
</comment>
<dbReference type="Proteomes" id="UP001621714">
    <property type="component" value="Unassembled WGS sequence"/>
</dbReference>
<dbReference type="EMBL" id="JBANFI010000008">
    <property type="protein sequence ID" value="MFK7161699.1"/>
    <property type="molecule type" value="Genomic_DNA"/>
</dbReference>
<keyword evidence="12" id="KW-1185">Reference proteome</keyword>
<evidence type="ECO:0000313" key="12">
    <source>
        <dbReference type="Proteomes" id="UP001621714"/>
    </source>
</evidence>
<evidence type="ECO:0000256" key="5">
    <source>
        <dbReference type="ARBA" id="ARBA00022679"/>
    </source>
</evidence>
<accession>A0ABW8PZI0</accession>
<comment type="function">
    <text evidence="9">Catalyzes the condensation of para-aminobenzoate (pABA) with 6-hydroxymethyl-7,8-dihydropterin diphosphate (DHPt-PP) to form 7,8-dihydropteroate (H2Pte), the immediate precursor of folate derivatives.</text>
</comment>
<dbReference type="InterPro" id="IPR011005">
    <property type="entry name" value="Dihydropteroate_synth-like_sf"/>
</dbReference>
<dbReference type="RefSeq" id="WP_405341031.1">
    <property type="nucleotide sequence ID" value="NZ_JBANFI010000008.1"/>
</dbReference>
<dbReference type="InterPro" id="IPR000489">
    <property type="entry name" value="Pterin-binding_dom"/>
</dbReference>
<organism evidence="11 12">
    <name type="scientific">Marinospirillum alkalitolerans</name>
    <dbReference type="NCBI Taxonomy" id="3123374"/>
    <lineage>
        <taxon>Bacteria</taxon>
        <taxon>Pseudomonadati</taxon>
        <taxon>Pseudomonadota</taxon>
        <taxon>Gammaproteobacteria</taxon>
        <taxon>Oceanospirillales</taxon>
        <taxon>Oceanospirillaceae</taxon>
        <taxon>Marinospirillum</taxon>
    </lineage>
</organism>
<comment type="caution">
    <text evidence="11">The sequence shown here is derived from an EMBL/GenBank/DDBJ whole genome shotgun (WGS) entry which is preliminary data.</text>
</comment>
<evidence type="ECO:0000256" key="1">
    <source>
        <dbReference type="ARBA" id="ARBA00000012"/>
    </source>
</evidence>
<dbReference type="PROSITE" id="PS00793">
    <property type="entry name" value="DHPS_2"/>
    <property type="match status" value="1"/>
</dbReference>
<comment type="pathway">
    <text evidence="3 9">Cofactor biosynthesis; tetrahydrofolate biosynthesis; 7,8-dihydrofolate from 2-amino-4-hydroxy-6-hydroxymethyl-7,8-dihydropteridine diphosphate and 4-aminobenzoate: step 1/2.</text>
</comment>
<dbReference type="NCBIfam" id="TIGR01496">
    <property type="entry name" value="DHPS"/>
    <property type="match status" value="1"/>
</dbReference>
<proteinExistence type="inferred from homology"/>
<evidence type="ECO:0000256" key="4">
    <source>
        <dbReference type="ARBA" id="ARBA00012458"/>
    </source>
</evidence>
<reference evidence="11 12" key="1">
    <citation type="submission" date="2024-02" db="EMBL/GenBank/DDBJ databases">
        <title>Marinospirillum sp. MEB 164 isolated from Lonar lake sediment.</title>
        <authorList>
            <person name="Joshi A."/>
            <person name="Thite S."/>
        </authorList>
    </citation>
    <scope>NUCLEOTIDE SEQUENCE [LARGE SCALE GENOMIC DNA]</scope>
    <source>
        <strain evidence="11 12">MEB164</strain>
    </source>
</reference>
<name>A0ABW8PZI0_9GAMM</name>
<dbReference type="InterPro" id="IPR045031">
    <property type="entry name" value="DHP_synth-like"/>
</dbReference>
<evidence type="ECO:0000256" key="2">
    <source>
        <dbReference type="ARBA" id="ARBA00001946"/>
    </source>
</evidence>
<feature type="domain" description="Pterin-binding" evidence="10">
    <location>
        <begin position="11"/>
        <end position="263"/>
    </location>
</feature>
<keyword evidence="6 9" id="KW-0479">Metal-binding</keyword>
<comment type="catalytic activity">
    <reaction evidence="1">
        <text>(7,8-dihydropterin-6-yl)methyl diphosphate + 4-aminobenzoate = 7,8-dihydropteroate + diphosphate</text>
        <dbReference type="Rhea" id="RHEA:19949"/>
        <dbReference type="ChEBI" id="CHEBI:17836"/>
        <dbReference type="ChEBI" id="CHEBI:17839"/>
        <dbReference type="ChEBI" id="CHEBI:33019"/>
        <dbReference type="ChEBI" id="CHEBI:72950"/>
        <dbReference type="EC" id="2.5.1.15"/>
    </reaction>
</comment>
<dbReference type="PROSITE" id="PS50972">
    <property type="entry name" value="PTERIN_BINDING"/>
    <property type="match status" value="1"/>
</dbReference>
<gene>
    <name evidence="11" type="primary">folP</name>
    <name evidence="11" type="ORF">V6U78_11685</name>
</gene>
<keyword evidence="5 9" id="KW-0808">Transferase</keyword>
<dbReference type="SUPFAM" id="SSF51717">
    <property type="entry name" value="Dihydropteroate synthetase-like"/>
    <property type="match status" value="1"/>
</dbReference>
<dbReference type="Gene3D" id="3.20.20.20">
    <property type="entry name" value="Dihydropteroate synthase-like"/>
    <property type="match status" value="1"/>
</dbReference>
<protein>
    <recommendedName>
        <fullName evidence="4 9">Dihydropteroate synthase</fullName>
        <shortName evidence="9">DHPS</shortName>
        <ecNumber evidence="4 9">2.5.1.15</ecNumber>
    </recommendedName>
    <alternativeName>
        <fullName evidence="9">Dihydropteroate pyrophosphorylase</fullName>
    </alternativeName>
</protein>
<dbReference type="PANTHER" id="PTHR20941">
    <property type="entry name" value="FOLATE SYNTHESIS PROTEINS"/>
    <property type="match status" value="1"/>
</dbReference>
<evidence type="ECO:0000256" key="7">
    <source>
        <dbReference type="ARBA" id="ARBA00022842"/>
    </source>
</evidence>
<evidence type="ECO:0000256" key="3">
    <source>
        <dbReference type="ARBA" id="ARBA00004763"/>
    </source>
</evidence>
<evidence type="ECO:0000256" key="6">
    <source>
        <dbReference type="ARBA" id="ARBA00022723"/>
    </source>
</evidence>
<evidence type="ECO:0000256" key="8">
    <source>
        <dbReference type="ARBA" id="ARBA00022909"/>
    </source>
</evidence>
<dbReference type="PROSITE" id="PS00792">
    <property type="entry name" value="DHPS_1"/>
    <property type="match status" value="1"/>
</dbReference>
<dbReference type="CDD" id="cd00739">
    <property type="entry name" value="DHPS"/>
    <property type="match status" value="1"/>
</dbReference>
<dbReference type="GO" id="GO:0004156">
    <property type="term" value="F:dihydropteroate synthase activity"/>
    <property type="evidence" value="ECO:0007669"/>
    <property type="project" value="UniProtKB-EC"/>
</dbReference>
<dbReference type="PANTHER" id="PTHR20941:SF1">
    <property type="entry name" value="FOLIC ACID SYNTHESIS PROTEIN FOL1"/>
    <property type="match status" value="1"/>
</dbReference>
<dbReference type="Pfam" id="PF00809">
    <property type="entry name" value="Pterin_bind"/>
    <property type="match status" value="1"/>
</dbReference>
<evidence type="ECO:0000256" key="9">
    <source>
        <dbReference type="RuleBase" id="RU361205"/>
    </source>
</evidence>
<sequence length="274" mass="29630">MQQRWWCPTTPQIMGIVNITPDSFSDGGCYKQVDAAVRQALRLEQEGAQLIDLGGESTRPGAAPVSVQEEMDRVLPVLEKLRAQSSIKISIDTSSPQLMTEAAALGADLINDVRALGRPGALEAAAATGLPVCLMHMRGEPQTMQQQSIYQQVVAEVGQWLEARVQACAAAGILRERLILDPGFGFAKQLEHNLALLANLSALTNLGLPVLVGMSRKRMLGEITGRPVEEREAAGLAAHLMAAQQGASWLRVHQVAGLHDALQVWRAVEQYTQD</sequence>